<feature type="transmembrane region" description="Helical" evidence="8">
    <location>
        <begin position="237"/>
        <end position="263"/>
    </location>
</feature>
<dbReference type="GO" id="GO:0005886">
    <property type="term" value="C:plasma membrane"/>
    <property type="evidence" value="ECO:0007669"/>
    <property type="project" value="UniProtKB-SubCell"/>
</dbReference>
<evidence type="ECO:0000256" key="2">
    <source>
        <dbReference type="ARBA" id="ARBA00007935"/>
    </source>
</evidence>
<dbReference type="PANTHER" id="PTHR30472">
    <property type="entry name" value="FERRIC ENTEROBACTIN TRANSPORT SYSTEM PERMEASE PROTEIN"/>
    <property type="match status" value="1"/>
</dbReference>
<feature type="transmembrane region" description="Helical" evidence="8">
    <location>
        <begin position="197"/>
        <end position="216"/>
    </location>
</feature>
<dbReference type="AlphaFoldDB" id="A0A9X2BDF9"/>
<dbReference type="GO" id="GO:0033214">
    <property type="term" value="P:siderophore-iron import into cell"/>
    <property type="evidence" value="ECO:0007669"/>
    <property type="project" value="TreeGrafter"/>
</dbReference>
<evidence type="ECO:0000256" key="8">
    <source>
        <dbReference type="SAM" id="Phobius"/>
    </source>
</evidence>
<dbReference type="SUPFAM" id="SSF81345">
    <property type="entry name" value="ABC transporter involved in vitamin B12 uptake, BtuC"/>
    <property type="match status" value="1"/>
</dbReference>
<keyword evidence="7 8" id="KW-0472">Membrane</keyword>
<keyword evidence="10" id="KW-1185">Reference proteome</keyword>
<feature type="transmembrane region" description="Helical" evidence="8">
    <location>
        <begin position="122"/>
        <end position="141"/>
    </location>
</feature>
<keyword evidence="3" id="KW-0813">Transport</keyword>
<keyword evidence="5 8" id="KW-0812">Transmembrane</keyword>
<dbReference type="RefSeq" id="WP_248252269.1">
    <property type="nucleotide sequence ID" value="NZ_JAIWJX010000002.1"/>
</dbReference>
<evidence type="ECO:0000256" key="1">
    <source>
        <dbReference type="ARBA" id="ARBA00004651"/>
    </source>
</evidence>
<feature type="transmembrane region" description="Helical" evidence="8">
    <location>
        <begin position="97"/>
        <end position="116"/>
    </location>
</feature>
<dbReference type="Pfam" id="PF01032">
    <property type="entry name" value="FecCD"/>
    <property type="match status" value="1"/>
</dbReference>
<organism evidence="9 10">
    <name type="scientific">Fictibacillus marinisediminis</name>
    <dbReference type="NCBI Taxonomy" id="2878389"/>
    <lineage>
        <taxon>Bacteria</taxon>
        <taxon>Bacillati</taxon>
        <taxon>Bacillota</taxon>
        <taxon>Bacilli</taxon>
        <taxon>Bacillales</taxon>
        <taxon>Fictibacillaceae</taxon>
        <taxon>Fictibacillus</taxon>
    </lineage>
</organism>
<dbReference type="Gene3D" id="1.10.3470.10">
    <property type="entry name" value="ABC transporter involved in vitamin B12 uptake, BtuC"/>
    <property type="match status" value="1"/>
</dbReference>
<dbReference type="GO" id="GO:0022857">
    <property type="term" value="F:transmembrane transporter activity"/>
    <property type="evidence" value="ECO:0007669"/>
    <property type="project" value="InterPro"/>
</dbReference>
<feature type="transmembrane region" description="Helical" evidence="8">
    <location>
        <begin position="313"/>
        <end position="329"/>
    </location>
</feature>
<evidence type="ECO:0000313" key="10">
    <source>
        <dbReference type="Proteomes" id="UP001139011"/>
    </source>
</evidence>
<feature type="transmembrane region" description="Helical" evidence="8">
    <location>
        <begin position="153"/>
        <end position="174"/>
    </location>
</feature>
<dbReference type="FunFam" id="1.10.3470.10:FF:000001">
    <property type="entry name" value="Vitamin B12 ABC transporter permease BtuC"/>
    <property type="match status" value="1"/>
</dbReference>
<feature type="transmembrane region" description="Helical" evidence="8">
    <location>
        <begin position="12"/>
        <end position="34"/>
    </location>
</feature>
<dbReference type="InterPro" id="IPR037294">
    <property type="entry name" value="ABC_BtuC-like"/>
</dbReference>
<protein>
    <submittedName>
        <fullName evidence="9">Iron ABC transporter permease</fullName>
    </submittedName>
</protein>
<comment type="similarity">
    <text evidence="2">Belongs to the binding-protein-dependent transport system permease family. FecCD subfamily.</text>
</comment>
<dbReference type="PANTHER" id="PTHR30472:SF65">
    <property type="entry name" value="SIDEROPHORE TRANSPORT SYSTEM PERMEASE PROTEIN YFIZ-RELATED"/>
    <property type="match status" value="1"/>
</dbReference>
<feature type="transmembrane region" description="Helical" evidence="8">
    <location>
        <begin position="283"/>
        <end position="306"/>
    </location>
</feature>
<dbReference type="EMBL" id="JAIWJX010000002">
    <property type="protein sequence ID" value="MCK6256630.1"/>
    <property type="molecule type" value="Genomic_DNA"/>
</dbReference>
<reference evidence="9" key="1">
    <citation type="submission" date="2021-09" db="EMBL/GenBank/DDBJ databases">
        <title>Genome analysis of Fictibacillus sp. KIGAM418 isolated from marine sediment.</title>
        <authorList>
            <person name="Seo M.-J."/>
            <person name="Cho E.-S."/>
            <person name="Hwang C.Y."/>
        </authorList>
    </citation>
    <scope>NUCLEOTIDE SEQUENCE</scope>
    <source>
        <strain evidence="9">KIGAM418</strain>
    </source>
</reference>
<sequence>MNGIIQTTKYKTVFLFAGAVLLAACMALSVVLGYTNTSWKTVLEAFTHFNGSNEHLIIRNARLPRAVIGAAVGISLALAGVMLQAITRNPIASTDIFGLNAGAGFFIVIAVSFFNISSLQQFTWLAFAGAAVSALAVYILGSAGRSGLTPVKMTLAGAVIAAMFASLTQGMLVANEKALEEVLFWLAGSIQGRKLEWLYPVLPYLLLAWAGSMLMFRQLNIFLLGEDVAKSLGQHTLLFKLLAGVLIVFLAGGSVAVAGPISFVGIVVPHIARYLVGNDHRWVIPYAALLGGILLIAADVSARFIIMPEEVPVGVMTALIGTPFFIHIARKGNFK</sequence>
<evidence type="ECO:0000256" key="3">
    <source>
        <dbReference type="ARBA" id="ARBA00022448"/>
    </source>
</evidence>
<dbReference type="CDD" id="cd06550">
    <property type="entry name" value="TM_ABC_iron-siderophores_like"/>
    <property type="match status" value="1"/>
</dbReference>
<name>A0A9X2BDF9_9BACL</name>
<feature type="transmembrane region" description="Helical" evidence="8">
    <location>
        <begin position="66"/>
        <end position="85"/>
    </location>
</feature>
<dbReference type="Proteomes" id="UP001139011">
    <property type="component" value="Unassembled WGS sequence"/>
</dbReference>
<evidence type="ECO:0000256" key="7">
    <source>
        <dbReference type="ARBA" id="ARBA00023136"/>
    </source>
</evidence>
<evidence type="ECO:0000256" key="4">
    <source>
        <dbReference type="ARBA" id="ARBA00022475"/>
    </source>
</evidence>
<comment type="subcellular location">
    <subcellularLocation>
        <location evidence="1">Cell membrane</location>
        <topology evidence="1">Multi-pass membrane protein</topology>
    </subcellularLocation>
</comment>
<dbReference type="InterPro" id="IPR000522">
    <property type="entry name" value="ABC_transptr_permease_BtuC"/>
</dbReference>
<comment type="caution">
    <text evidence="9">The sequence shown here is derived from an EMBL/GenBank/DDBJ whole genome shotgun (WGS) entry which is preliminary data.</text>
</comment>
<evidence type="ECO:0000256" key="5">
    <source>
        <dbReference type="ARBA" id="ARBA00022692"/>
    </source>
</evidence>
<gene>
    <name evidence="9" type="ORF">LCY76_08490</name>
</gene>
<evidence type="ECO:0000313" key="9">
    <source>
        <dbReference type="EMBL" id="MCK6256630.1"/>
    </source>
</evidence>
<keyword evidence="6 8" id="KW-1133">Transmembrane helix</keyword>
<accession>A0A9X2BDF9</accession>
<keyword evidence="4" id="KW-1003">Cell membrane</keyword>
<evidence type="ECO:0000256" key="6">
    <source>
        <dbReference type="ARBA" id="ARBA00022989"/>
    </source>
</evidence>
<proteinExistence type="inferred from homology"/>